<evidence type="ECO:0000256" key="5">
    <source>
        <dbReference type="ARBA" id="ARBA00022989"/>
    </source>
</evidence>
<dbReference type="Pfam" id="PF04134">
    <property type="entry name" value="DCC1-like"/>
    <property type="match status" value="1"/>
</dbReference>
<sequence length="602" mass="68431">MAGTTPVLIYDGDCGICREWVNYWLGLTGARVIYRSYQSALADYPRLSAADCRRSIQYIDSDGHIHSGAAATFRLLQRADRPSGWWCYRFVPGFAWLAERIYDLCARRRGLLRLLSHQLWGPWRTAARYDHVQWWFLRGLGLIYVFAFASAGVQITGLVGADGLLPVSEFLEQQHGYYGSGAWYHAPTLLWLAHSDLALQLLCLAGALSGVAVVANRLTTPALAAAFALYLSVVQGGQDFFHFQWDFLLLEAGFIAVFVNAWPNLSRWLYRWLLFRYVFMAGFAKLASGDPTWTGLTALSHHFATQPLPTPLAWYVHQLPAALLQAATAATLLIEIVLVFLVFAPRRPRMLFAWLLIGFQIAIALTGNYNFFNLLTLLLTLWLFDDAALARTRGWPAPQRASRPLQTGLCLLLAVLIVLPGINQMSRHYRQQVIPVAQTIDQALAPFHIVNPYGLFANMTTRRPEIVIEGSRDGENWRAYEFSYKPGDPARAPGWNIPHQPRLDWQLWFAALSRADRQRWFAPLLVGLLENRPAITALLADNPFPENGPRYIRARLFHYRFTDFRTADDNGQWWRRDYRGDYYPTATLADIRNRSRGGLPLR</sequence>
<dbReference type="Pfam" id="PF06762">
    <property type="entry name" value="LMF1"/>
    <property type="match status" value="1"/>
</dbReference>
<feature type="transmembrane region" description="Helical" evidence="9">
    <location>
        <begin position="243"/>
        <end position="262"/>
    </location>
</feature>
<dbReference type="EMBL" id="JANUCT010000003">
    <property type="protein sequence ID" value="MCS3902508.1"/>
    <property type="molecule type" value="Genomic_DNA"/>
</dbReference>
<evidence type="ECO:0000256" key="6">
    <source>
        <dbReference type="ARBA" id="ARBA00023136"/>
    </source>
</evidence>
<dbReference type="RefSeq" id="WP_259054050.1">
    <property type="nucleotide sequence ID" value="NZ_JANUCT010000003.1"/>
</dbReference>
<evidence type="ECO:0000256" key="7">
    <source>
        <dbReference type="ARBA" id="ARBA00023180"/>
    </source>
</evidence>
<evidence type="ECO:0000256" key="8">
    <source>
        <dbReference type="ARBA" id="ARBA00040643"/>
    </source>
</evidence>
<keyword evidence="5 9" id="KW-1133">Transmembrane helix</keyword>
<feature type="transmembrane region" description="Helical" evidence="9">
    <location>
        <begin position="222"/>
        <end position="237"/>
    </location>
</feature>
<evidence type="ECO:0000256" key="4">
    <source>
        <dbReference type="ARBA" id="ARBA00022824"/>
    </source>
</evidence>
<evidence type="ECO:0000256" key="1">
    <source>
        <dbReference type="ARBA" id="ARBA00004477"/>
    </source>
</evidence>
<evidence type="ECO:0000259" key="10">
    <source>
        <dbReference type="Pfam" id="PF06762"/>
    </source>
</evidence>
<evidence type="ECO:0000259" key="11">
    <source>
        <dbReference type="Pfam" id="PF25179"/>
    </source>
</evidence>
<dbReference type="Proteomes" id="UP001204445">
    <property type="component" value="Unassembled WGS sequence"/>
</dbReference>
<name>A0AAE3HJQ6_9GAMM</name>
<dbReference type="InterPro" id="IPR057434">
    <property type="entry name" value="LMF1/2_N"/>
</dbReference>
<comment type="caution">
    <text evidence="12">The sequence shown here is derived from an EMBL/GenBank/DDBJ whole genome shotgun (WGS) entry which is preliminary data.</text>
</comment>
<dbReference type="InterPro" id="IPR007263">
    <property type="entry name" value="DCC1-like"/>
</dbReference>
<feature type="domain" description="Lipase maturation factor 1/2 N-terminal" evidence="10">
    <location>
        <begin position="242"/>
        <end position="389"/>
    </location>
</feature>
<evidence type="ECO:0000256" key="9">
    <source>
        <dbReference type="SAM" id="Phobius"/>
    </source>
</evidence>
<evidence type="ECO:0000313" key="12">
    <source>
        <dbReference type="EMBL" id="MCS3902508.1"/>
    </source>
</evidence>
<dbReference type="InterPro" id="IPR057433">
    <property type="entry name" value="LMF1/2_C"/>
</dbReference>
<dbReference type="PANTHER" id="PTHR14463:SF5">
    <property type="entry name" value="LIPASE MATURATION FACTOR 2"/>
    <property type="match status" value="1"/>
</dbReference>
<keyword evidence="7" id="KW-0325">Glycoprotein</keyword>
<proteinExistence type="inferred from homology"/>
<keyword evidence="13" id="KW-1185">Reference proteome</keyword>
<keyword evidence="4" id="KW-0256">Endoplasmic reticulum</keyword>
<feature type="transmembrane region" description="Helical" evidence="9">
    <location>
        <begin position="404"/>
        <end position="422"/>
    </location>
</feature>
<gene>
    <name evidence="12" type="ORF">J2T55_000512</name>
</gene>
<feature type="transmembrane region" description="Helical" evidence="9">
    <location>
        <begin position="269"/>
        <end position="287"/>
    </location>
</feature>
<dbReference type="Pfam" id="PF25179">
    <property type="entry name" value="LMF1_C"/>
    <property type="match status" value="1"/>
</dbReference>
<dbReference type="GO" id="GO:0015035">
    <property type="term" value="F:protein-disulfide reductase activity"/>
    <property type="evidence" value="ECO:0007669"/>
    <property type="project" value="InterPro"/>
</dbReference>
<dbReference type="PANTHER" id="PTHR14463">
    <property type="entry name" value="LIPASE MATURATION FACTOR"/>
    <property type="match status" value="1"/>
</dbReference>
<feature type="domain" description="Lipase maturation factor 1/2 C-terminal" evidence="11">
    <location>
        <begin position="449"/>
        <end position="584"/>
    </location>
</feature>
<feature type="transmembrane region" description="Helical" evidence="9">
    <location>
        <begin position="197"/>
        <end position="215"/>
    </location>
</feature>
<feature type="transmembrane region" description="Helical" evidence="9">
    <location>
        <begin position="322"/>
        <end position="344"/>
    </location>
</feature>
<accession>A0AAE3HJQ6</accession>
<keyword evidence="3 9" id="KW-0812">Transmembrane</keyword>
<keyword evidence="6 9" id="KW-0472">Membrane</keyword>
<comment type="similarity">
    <text evidence="2">Belongs to the lipase maturation factor family.</text>
</comment>
<feature type="transmembrane region" description="Helical" evidence="9">
    <location>
        <begin position="135"/>
        <end position="161"/>
    </location>
</feature>
<organism evidence="12 13">
    <name type="scientific">Methylohalomonas lacus</name>
    <dbReference type="NCBI Taxonomy" id="398773"/>
    <lineage>
        <taxon>Bacteria</taxon>
        <taxon>Pseudomonadati</taxon>
        <taxon>Pseudomonadota</taxon>
        <taxon>Gammaproteobacteria</taxon>
        <taxon>Methylohalomonadales</taxon>
        <taxon>Methylohalomonadaceae</taxon>
        <taxon>Methylohalomonas</taxon>
    </lineage>
</organism>
<evidence type="ECO:0000256" key="3">
    <source>
        <dbReference type="ARBA" id="ARBA00022692"/>
    </source>
</evidence>
<dbReference type="AlphaFoldDB" id="A0AAE3HJQ6"/>
<dbReference type="GO" id="GO:0051604">
    <property type="term" value="P:protein maturation"/>
    <property type="evidence" value="ECO:0007669"/>
    <property type="project" value="InterPro"/>
</dbReference>
<evidence type="ECO:0000313" key="13">
    <source>
        <dbReference type="Proteomes" id="UP001204445"/>
    </source>
</evidence>
<reference evidence="12" key="1">
    <citation type="submission" date="2022-08" db="EMBL/GenBank/DDBJ databases">
        <title>Genomic Encyclopedia of Type Strains, Phase III (KMG-III): the genomes of soil and plant-associated and newly described type strains.</title>
        <authorList>
            <person name="Whitman W."/>
        </authorList>
    </citation>
    <scope>NUCLEOTIDE SEQUENCE</scope>
    <source>
        <strain evidence="12">HMT 1</strain>
    </source>
</reference>
<evidence type="ECO:0000256" key="2">
    <source>
        <dbReference type="ARBA" id="ARBA00005512"/>
    </source>
</evidence>
<dbReference type="InterPro" id="IPR009613">
    <property type="entry name" value="LMF"/>
</dbReference>
<feature type="transmembrane region" description="Helical" evidence="9">
    <location>
        <begin position="351"/>
        <end position="384"/>
    </location>
</feature>
<comment type="subcellular location">
    <subcellularLocation>
        <location evidence="1">Endoplasmic reticulum membrane</location>
        <topology evidence="1">Multi-pass membrane protein</topology>
    </subcellularLocation>
</comment>
<protein>
    <recommendedName>
        <fullName evidence="8">Lipase maturation factor 2</fullName>
    </recommendedName>
</protein>